<accession>A0A915HV06</accession>
<feature type="region of interest" description="Disordered" evidence="1">
    <location>
        <begin position="1"/>
        <end position="20"/>
    </location>
</feature>
<reference evidence="3" key="1">
    <citation type="submission" date="2022-11" db="UniProtKB">
        <authorList>
            <consortium name="WormBaseParasite"/>
        </authorList>
    </citation>
    <scope>IDENTIFICATION</scope>
</reference>
<evidence type="ECO:0000256" key="1">
    <source>
        <dbReference type="SAM" id="MobiDB-lite"/>
    </source>
</evidence>
<protein>
    <submittedName>
        <fullName evidence="3">Uncharacterized protein</fullName>
    </submittedName>
</protein>
<organism evidence="2 3">
    <name type="scientific">Romanomermis culicivorax</name>
    <name type="common">Nematode worm</name>
    <dbReference type="NCBI Taxonomy" id="13658"/>
    <lineage>
        <taxon>Eukaryota</taxon>
        <taxon>Metazoa</taxon>
        <taxon>Ecdysozoa</taxon>
        <taxon>Nematoda</taxon>
        <taxon>Enoplea</taxon>
        <taxon>Dorylaimia</taxon>
        <taxon>Mermithida</taxon>
        <taxon>Mermithoidea</taxon>
        <taxon>Mermithidae</taxon>
        <taxon>Romanomermis</taxon>
    </lineage>
</organism>
<proteinExistence type="predicted"/>
<evidence type="ECO:0000313" key="3">
    <source>
        <dbReference type="WBParaSite" id="nRc.2.0.1.t05610-RA"/>
    </source>
</evidence>
<dbReference type="AlphaFoldDB" id="A0A915HV06"/>
<evidence type="ECO:0000313" key="2">
    <source>
        <dbReference type="Proteomes" id="UP000887565"/>
    </source>
</evidence>
<keyword evidence="2" id="KW-1185">Reference proteome</keyword>
<name>A0A915HV06_ROMCU</name>
<dbReference type="Proteomes" id="UP000887565">
    <property type="component" value="Unplaced"/>
</dbReference>
<sequence length="69" mass="7935">MELKRDMMKSKKEKDFPNEKHIKAKLSPIFSNDMMTNWLNSPAGADNDLKALGVDKKKKQSMRLKAVDL</sequence>
<dbReference type="WBParaSite" id="nRc.2.0.1.t05610-RA">
    <property type="protein sequence ID" value="nRc.2.0.1.t05610-RA"/>
    <property type="gene ID" value="nRc.2.0.1.g05610"/>
</dbReference>